<dbReference type="RefSeq" id="WP_303550969.1">
    <property type="nucleotide sequence ID" value="NZ_JAUOPG010000008.1"/>
</dbReference>
<evidence type="ECO:0000313" key="3">
    <source>
        <dbReference type="Proteomes" id="UP001169862"/>
    </source>
</evidence>
<sequence>MQKYIAGVVLGVALPVVSAHAGFVDTLMSGKSLTTIAFPASAVSTTTILPSYIRNQGIANSFTGSLQFSPTLSLSFKLPPLGSSSGGGGGGSASPS</sequence>
<accession>A0AAW7XLU6</accession>
<protein>
    <submittedName>
        <fullName evidence="2">Uncharacterized protein</fullName>
    </submittedName>
</protein>
<dbReference type="Proteomes" id="UP001169862">
    <property type="component" value="Unassembled WGS sequence"/>
</dbReference>
<feature type="chain" id="PRO_5043386962" evidence="1">
    <location>
        <begin position="22"/>
        <end position="96"/>
    </location>
</feature>
<proteinExistence type="predicted"/>
<evidence type="ECO:0000256" key="1">
    <source>
        <dbReference type="SAM" id="SignalP"/>
    </source>
</evidence>
<evidence type="ECO:0000313" key="2">
    <source>
        <dbReference type="EMBL" id="MDO6454353.1"/>
    </source>
</evidence>
<reference evidence="2" key="1">
    <citation type="submission" date="2023-07" db="EMBL/GenBank/DDBJ databases">
        <title>Genome content predicts the carbon catabolic preferences of heterotrophic bacteria.</title>
        <authorList>
            <person name="Gralka M."/>
        </authorList>
    </citation>
    <scope>NUCLEOTIDE SEQUENCE</scope>
    <source>
        <strain evidence="2">I2M16</strain>
    </source>
</reference>
<gene>
    <name evidence="2" type="ORF">Q4490_12335</name>
</gene>
<organism evidence="2 3">
    <name type="scientific">Neptunomonas phycophila</name>
    <dbReference type="NCBI Taxonomy" id="1572645"/>
    <lineage>
        <taxon>Bacteria</taxon>
        <taxon>Pseudomonadati</taxon>
        <taxon>Pseudomonadota</taxon>
        <taxon>Gammaproteobacteria</taxon>
        <taxon>Oceanospirillales</taxon>
        <taxon>Oceanospirillaceae</taxon>
        <taxon>Neptunomonas</taxon>
    </lineage>
</organism>
<name>A0AAW7XLU6_9GAMM</name>
<dbReference type="EMBL" id="JAUOPG010000008">
    <property type="protein sequence ID" value="MDO6454353.1"/>
    <property type="molecule type" value="Genomic_DNA"/>
</dbReference>
<comment type="caution">
    <text evidence="2">The sequence shown here is derived from an EMBL/GenBank/DDBJ whole genome shotgun (WGS) entry which is preliminary data.</text>
</comment>
<dbReference type="AlphaFoldDB" id="A0AAW7XLU6"/>
<keyword evidence="1" id="KW-0732">Signal</keyword>
<feature type="signal peptide" evidence="1">
    <location>
        <begin position="1"/>
        <end position="21"/>
    </location>
</feature>